<evidence type="ECO:0000256" key="1">
    <source>
        <dbReference type="ARBA" id="ARBA00004167"/>
    </source>
</evidence>
<proteinExistence type="predicted"/>
<comment type="subcellular location">
    <subcellularLocation>
        <location evidence="1">Membrane</location>
        <topology evidence="1">Single-pass membrane protein</topology>
    </subcellularLocation>
</comment>
<evidence type="ECO:0000259" key="5">
    <source>
        <dbReference type="PROSITE" id="PS50004"/>
    </source>
</evidence>
<evidence type="ECO:0000256" key="2">
    <source>
        <dbReference type="ARBA" id="ARBA00022692"/>
    </source>
</evidence>
<dbReference type="GO" id="GO:0016020">
    <property type="term" value="C:membrane"/>
    <property type="evidence" value="ECO:0007669"/>
    <property type="project" value="UniProtKB-SubCell"/>
</dbReference>
<dbReference type="PROSITE" id="PS50004">
    <property type="entry name" value="C2"/>
    <property type="match status" value="2"/>
</dbReference>
<evidence type="ECO:0000256" key="3">
    <source>
        <dbReference type="ARBA" id="ARBA00022989"/>
    </source>
</evidence>
<dbReference type="AlphaFoldDB" id="A0AAQ3KTJ6"/>
<accession>A0AAQ3KTJ6</accession>
<evidence type="ECO:0000313" key="7">
    <source>
        <dbReference type="EMBL" id="WOL14389.1"/>
    </source>
</evidence>
<dbReference type="InterPro" id="IPR011993">
    <property type="entry name" value="PH-like_dom_sf"/>
</dbReference>
<dbReference type="InterPro" id="IPR035892">
    <property type="entry name" value="C2_domain_sf"/>
</dbReference>
<dbReference type="EMBL" id="CP136896">
    <property type="protein sequence ID" value="WOL14389.1"/>
    <property type="molecule type" value="Genomic_DNA"/>
</dbReference>
<sequence length="853" mass="96072">MELYVHVAEARDLPSPPPSKAAAGAYAKVKVGVLKSRTRTVTGTPHPVWNEEFVFRVEDEDEDEDEDAAGAVVLKLMVYREGGSSGIGGGAELMGRVRIQVERGEAAKSPAWFSLQPRRRGTKVEKCNCGKILLTVSCRRDCNHYAISSSPCSSSSDRVNHGQPQKPHIVLMDAQVSTESETMTNMDHTDIQGHNAEKHGNKNGESLPAISQSYDRLEFSDTLYTSESPKDANCLDGTFEDAMEIMETRDESGIPENLQGGILLEQRYRIEPKDLNSLLYKLNSQFRRDLAQHQGAMDYEESPWRWTCKDNPCLSRFVTYTKAATKLVKAVKAVEEQVYLKADGQAFAILNRVNTPDVPYGNCFQILLLYKITPGPELSSGEKSSCLTVSWDINFHQNTIMKTIIEGTARQGLKETYASFAEILLQYIKPLNPSEILLDKEQLLAPLYSDHQSGCKLFMQHFCNLTVCSTILVVLYVVCHILLSEPSKVQGLEFDGLDLPDSFLELIAGGILFLQLQHVLSMISHFVRARLWRGNDHGVRAHGDGWILTIALMEGRRLPSPAPRYPDPYVVFSCNGKSRTSSVQLQTADPQWNEILEFDAMEEPPSVLDIKVFSFDGPFDQEIPLGHAEINFLKHSPNDLANMWIPLEGKLADSSQSKLHIRIFVDNKRGDETIHEYIHKMEKEVGEKMISPSSHKNLTFQKLFGLPPEEFLIHEFSCCLKRKLPLQGKIFLSARIFGFYANLFGYKTKFFFLWEDIECIQEVPKTPSLTTVGSPALVIVLRNGRGLDARHGAKSLDDEGRLKFQFQSFASFNRASRTIMALWRTKSKVAEQHAKLEEDYYDKSENSVSNLRN</sequence>
<reference evidence="7 8" key="1">
    <citation type="submission" date="2023-10" db="EMBL/GenBank/DDBJ databases">
        <title>Chromosome-scale genome assembly provides insights into flower coloration mechanisms of Canna indica.</title>
        <authorList>
            <person name="Li C."/>
        </authorList>
    </citation>
    <scope>NUCLEOTIDE SEQUENCE [LARGE SCALE GENOMIC DNA]</scope>
    <source>
        <tissue evidence="7">Flower</tissue>
    </source>
</reference>
<keyword evidence="4" id="KW-0472">Membrane</keyword>
<dbReference type="Pfam" id="PF02893">
    <property type="entry name" value="GRAM"/>
    <property type="match status" value="1"/>
</dbReference>
<dbReference type="PANTHER" id="PTHR46296">
    <property type="entry name" value="BNAA05G37250D PROTEIN"/>
    <property type="match status" value="1"/>
</dbReference>
<keyword evidence="8" id="KW-1185">Reference proteome</keyword>
<name>A0AAQ3KTJ6_9LILI</name>
<feature type="domain" description="C2" evidence="5">
    <location>
        <begin position="1"/>
        <end position="113"/>
    </location>
</feature>
<feature type="domain" description="VASt" evidence="6">
    <location>
        <begin position="259"/>
        <end position="432"/>
    </location>
</feature>
<protein>
    <submittedName>
        <fullName evidence="7">C2 and GRAM domain-containing protein</fullName>
    </submittedName>
</protein>
<dbReference type="CDD" id="cd00030">
    <property type="entry name" value="C2"/>
    <property type="match status" value="2"/>
</dbReference>
<dbReference type="InterPro" id="IPR044511">
    <property type="entry name" value="At1g03370/At5g50170-like"/>
</dbReference>
<dbReference type="SUPFAM" id="SSF49562">
    <property type="entry name" value="C2 domain (Calcium/lipid-binding domain, CaLB)"/>
    <property type="match status" value="2"/>
</dbReference>
<evidence type="ECO:0000256" key="4">
    <source>
        <dbReference type="ARBA" id="ARBA00023136"/>
    </source>
</evidence>
<dbReference type="Pfam" id="PF00168">
    <property type="entry name" value="C2"/>
    <property type="match status" value="2"/>
</dbReference>
<dbReference type="Gene3D" id="2.60.40.150">
    <property type="entry name" value="C2 domain"/>
    <property type="match status" value="2"/>
</dbReference>
<dbReference type="PROSITE" id="PS51778">
    <property type="entry name" value="VAST"/>
    <property type="match status" value="1"/>
</dbReference>
<keyword evidence="2" id="KW-0812">Transmembrane</keyword>
<gene>
    <name evidence="7" type="ORF">Cni_G23169</name>
</gene>
<dbReference type="Proteomes" id="UP001327560">
    <property type="component" value="Chromosome 7"/>
</dbReference>
<organism evidence="7 8">
    <name type="scientific">Canna indica</name>
    <name type="common">Indian-shot</name>
    <dbReference type="NCBI Taxonomy" id="4628"/>
    <lineage>
        <taxon>Eukaryota</taxon>
        <taxon>Viridiplantae</taxon>
        <taxon>Streptophyta</taxon>
        <taxon>Embryophyta</taxon>
        <taxon>Tracheophyta</taxon>
        <taxon>Spermatophyta</taxon>
        <taxon>Magnoliopsida</taxon>
        <taxon>Liliopsida</taxon>
        <taxon>Zingiberales</taxon>
        <taxon>Cannaceae</taxon>
        <taxon>Canna</taxon>
    </lineage>
</organism>
<evidence type="ECO:0000259" key="6">
    <source>
        <dbReference type="PROSITE" id="PS51778"/>
    </source>
</evidence>
<dbReference type="InterPro" id="IPR000008">
    <property type="entry name" value="C2_dom"/>
</dbReference>
<evidence type="ECO:0000313" key="8">
    <source>
        <dbReference type="Proteomes" id="UP001327560"/>
    </source>
</evidence>
<feature type="domain" description="C2" evidence="5">
    <location>
        <begin position="533"/>
        <end position="645"/>
    </location>
</feature>
<dbReference type="InterPro" id="IPR031968">
    <property type="entry name" value="VASt"/>
</dbReference>
<dbReference type="PANTHER" id="PTHR46296:SF7">
    <property type="entry name" value="C2 DOMAIN-CONTAINING PROTEIN"/>
    <property type="match status" value="1"/>
</dbReference>
<keyword evidence="3" id="KW-1133">Transmembrane helix</keyword>
<dbReference type="SMART" id="SM00568">
    <property type="entry name" value="GRAM"/>
    <property type="match status" value="1"/>
</dbReference>
<dbReference type="SMART" id="SM00239">
    <property type="entry name" value="C2"/>
    <property type="match status" value="2"/>
</dbReference>
<dbReference type="Gene3D" id="2.30.29.30">
    <property type="entry name" value="Pleckstrin-homology domain (PH domain)/Phosphotyrosine-binding domain (PTB)"/>
    <property type="match status" value="1"/>
</dbReference>
<dbReference type="Pfam" id="PF16016">
    <property type="entry name" value="VASt"/>
    <property type="match status" value="1"/>
</dbReference>
<dbReference type="InterPro" id="IPR004182">
    <property type="entry name" value="GRAM"/>
</dbReference>